<accession>A0A432XCU3</accession>
<organism evidence="2 3">
    <name type="scientific">Pseudidiomarina aquimaris</name>
    <dbReference type="NCBI Taxonomy" id="641841"/>
    <lineage>
        <taxon>Bacteria</taxon>
        <taxon>Pseudomonadati</taxon>
        <taxon>Pseudomonadota</taxon>
        <taxon>Gammaproteobacteria</taxon>
        <taxon>Alteromonadales</taxon>
        <taxon>Idiomarinaceae</taxon>
        <taxon>Pseudidiomarina</taxon>
    </lineage>
</organism>
<dbReference type="AlphaFoldDB" id="A0A432XCU3"/>
<evidence type="ECO:0000313" key="2">
    <source>
        <dbReference type="EMBL" id="RUO46553.1"/>
    </source>
</evidence>
<keyword evidence="1" id="KW-0472">Membrane</keyword>
<gene>
    <name evidence="2" type="ORF">CWE21_10355</name>
</gene>
<reference evidence="3" key="1">
    <citation type="journal article" date="2018" name="Front. Microbiol.">
        <title>Genome-Based Analysis Reveals the Taxonomy and Diversity of the Family Idiomarinaceae.</title>
        <authorList>
            <person name="Liu Y."/>
            <person name="Lai Q."/>
            <person name="Shao Z."/>
        </authorList>
    </citation>
    <scope>NUCLEOTIDE SEQUENCE [LARGE SCALE GENOMIC DNA]</scope>
    <source>
        <strain evidence="3">SW15</strain>
    </source>
</reference>
<comment type="caution">
    <text evidence="2">The sequence shown here is derived from an EMBL/GenBank/DDBJ whole genome shotgun (WGS) entry which is preliminary data.</text>
</comment>
<dbReference type="RefSeq" id="WP_126834373.1">
    <property type="nucleotide sequence ID" value="NZ_PIPT01000008.1"/>
</dbReference>
<evidence type="ECO:0000313" key="3">
    <source>
        <dbReference type="Proteomes" id="UP000286678"/>
    </source>
</evidence>
<feature type="transmembrane region" description="Helical" evidence="1">
    <location>
        <begin position="80"/>
        <end position="102"/>
    </location>
</feature>
<sequence>MKFLLILCAGVALVTAIWTANIFVWLFVALGIICALSLGVIQHHRELSSLIGSAFFIAAGFTALHARITTMATDTLEPQVTTFAAPVALVLLSCLLFCIAMVERSAVNAAELSGKLRAGRSL</sequence>
<keyword evidence="3" id="KW-1185">Reference proteome</keyword>
<evidence type="ECO:0000256" key="1">
    <source>
        <dbReference type="SAM" id="Phobius"/>
    </source>
</evidence>
<feature type="transmembrane region" description="Helical" evidence="1">
    <location>
        <begin position="22"/>
        <end position="41"/>
    </location>
</feature>
<keyword evidence="1" id="KW-1133">Transmembrane helix</keyword>
<proteinExistence type="predicted"/>
<name>A0A432XCU3_9GAMM</name>
<keyword evidence="1" id="KW-0812">Transmembrane</keyword>
<dbReference type="EMBL" id="PIPT01000008">
    <property type="protein sequence ID" value="RUO46553.1"/>
    <property type="molecule type" value="Genomic_DNA"/>
</dbReference>
<protein>
    <submittedName>
        <fullName evidence="2">Uncharacterized protein</fullName>
    </submittedName>
</protein>
<dbReference type="OrthoDB" id="9869211at2"/>
<dbReference type="Proteomes" id="UP000286678">
    <property type="component" value="Unassembled WGS sequence"/>
</dbReference>
<feature type="transmembrane region" description="Helical" evidence="1">
    <location>
        <begin position="48"/>
        <end position="68"/>
    </location>
</feature>